<gene>
    <name evidence="5" type="ORF">A6V36_18375</name>
    <name evidence="4" type="ORF">A6V37_10555</name>
</gene>
<dbReference type="SMART" id="SM00062">
    <property type="entry name" value="PBPb"/>
    <property type="match status" value="1"/>
</dbReference>
<dbReference type="PANTHER" id="PTHR35936">
    <property type="entry name" value="MEMBRANE-BOUND LYTIC MUREIN TRANSGLYCOSYLASE F"/>
    <property type="match status" value="1"/>
</dbReference>
<dbReference type="PANTHER" id="PTHR35936:SF19">
    <property type="entry name" value="AMINO-ACID-BINDING PROTEIN YXEM-RELATED"/>
    <property type="match status" value="1"/>
</dbReference>
<dbReference type="EMBL" id="LXKA01000382">
    <property type="protein sequence ID" value="OAJ52088.1"/>
    <property type="molecule type" value="Genomic_DNA"/>
</dbReference>
<feature type="chain" id="PRO_5008393301" description="Solute-binding protein family 3/N-terminal domain-containing protein" evidence="2">
    <location>
        <begin position="24"/>
        <end position="276"/>
    </location>
</feature>
<proteinExistence type="predicted"/>
<protein>
    <recommendedName>
        <fullName evidence="3">Solute-binding protein family 3/N-terminal domain-containing protein</fullName>
    </recommendedName>
</protein>
<feature type="signal peptide" evidence="2">
    <location>
        <begin position="1"/>
        <end position="23"/>
    </location>
</feature>
<evidence type="ECO:0000313" key="5">
    <source>
        <dbReference type="EMBL" id="OAJ63452.1"/>
    </source>
</evidence>
<name>A0A1A9MYA2_9BURK</name>
<reference evidence="6 7" key="1">
    <citation type="submission" date="2016-04" db="EMBL/GenBank/DDBJ databases">
        <title>Reclassification of Paraburkholderia panaciterrae (Farh et al. 2015) Dobritsa &amp; Samadpour 2016 as a later homotypic synonym of Paraburkholderia ginsengiterrae (Farh et al. 2015) Dobritsa &amp; Samadpour 2016.</title>
        <authorList>
            <person name="Dobritsa A.P."/>
            <person name="Kutumbaka K."/>
            <person name="Samadpour M."/>
        </authorList>
    </citation>
    <scope>NUCLEOTIDE SEQUENCE [LARGE SCALE GENOMIC DNA]</scope>
    <source>
        <strain evidence="4 7">DCY85</strain>
        <strain evidence="5 6">DCY85-1</strain>
    </source>
</reference>
<accession>A0A1A9MYA2</accession>
<dbReference type="Proteomes" id="UP000077961">
    <property type="component" value="Unassembled WGS sequence"/>
</dbReference>
<evidence type="ECO:0000313" key="6">
    <source>
        <dbReference type="Proteomes" id="UP000077961"/>
    </source>
</evidence>
<keyword evidence="1 2" id="KW-0732">Signal</keyword>
<keyword evidence="6" id="KW-1185">Reference proteome</keyword>
<evidence type="ECO:0000256" key="2">
    <source>
        <dbReference type="SAM" id="SignalP"/>
    </source>
</evidence>
<evidence type="ECO:0000256" key="1">
    <source>
        <dbReference type="ARBA" id="ARBA00022729"/>
    </source>
</evidence>
<dbReference type="Pfam" id="PF00497">
    <property type="entry name" value="SBP_bac_3"/>
    <property type="match status" value="1"/>
</dbReference>
<evidence type="ECO:0000313" key="4">
    <source>
        <dbReference type="EMBL" id="OAJ52088.1"/>
    </source>
</evidence>
<feature type="domain" description="Solute-binding protein family 3/N-terminal" evidence="3">
    <location>
        <begin position="45"/>
        <end position="275"/>
    </location>
</feature>
<dbReference type="InterPro" id="IPR001638">
    <property type="entry name" value="Solute-binding_3/MltF_N"/>
</dbReference>
<dbReference type="AlphaFoldDB" id="A0A1A9MYA2"/>
<comment type="caution">
    <text evidence="4">The sequence shown here is derived from an EMBL/GenBank/DDBJ whole genome shotgun (WGS) entry which is preliminary data.</text>
</comment>
<dbReference type="STRING" id="1462993.A6V36_18375"/>
<dbReference type="RefSeq" id="WP_064265117.1">
    <property type="nucleotide sequence ID" value="NZ_LXJZ01000020.1"/>
</dbReference>
<dbReference type="Gene3D" id="3.40.190.10">
    <property type="entry name" value="Periplasmic binding protein-like II"/>
    <property type="match status" value="2"/>
</dbReference>
<dbReference type="SUPFAM" id="SSF53850">
    <property type="entry name" value="Periplasmic binding protein-like II"/>
    <property type="match status" value="1"/>
</dbReference>
<organism evidence="4 7">
    <name type="scientific">Paraburkholderia ginsengiterrae</name>
    <dbReference type="NCBI Taxonomy" id="1462993"/>
    <lineage>
        <taxon>Bacteria</taxon>
        <taxon>Pseudomonadati</taxon>
        <taxon>Pseudomonadota</taxon>
        <taxon>Betaproteobacteria</taxon>
        <taxon>Burkholderiales</taxon>
        <taxon>Burkholderiaceae</taxon>
        <taxon>Paraburkholderia</taxon>
    </lineage>
</organism>
<sequence>MRSWTNVLLAAALLFTTPLAVRAANALEPPPGLSSRIDAIRHRGVLRVAVLSEFPWLIKNPSVNAAPFRGPAWRLAEEYAHRLGVSIETTPVTSDDKVSILASGAVDLSIAPLLVTPEREAVVDMIPYSASAHCVFGLADNPKVAAAARLDDLDQSAVTIGFIVGTPQGAWLQKRLVRAARDGIPGNLTDLATGEILAHRADVVPIDKFFFRMLQRKVPGLASVPKDCLASQELPVSIAMAVDKGQPAFLDWLRAVADSIKPEVDAEMARTVQAGP</sequence>
<evidence type="ECO:0000313" key="7">
    <source>
        <dbReference type="Proteomes" id="UP000078116"/>
    </source>
</evidence>
<evidence type="ECO:0000259" key="3">
    <source>
        <dbReference type="SMART" id="SM00062"/>
    </source>
</evidence>
<dbReference type="Proteomes" id="UP000078116">
    <property type="component" value="Unassembled WGS sequence"/>
</dbReference>
<dbReference type="EMBL" id="LXJZ01000020">
    <property type="protein sequence ID" value="OAJ63452.1"/>
    <property type="molecule type" value="Genomic_DNA"/>
</dbReference>